<dbReference type="InterPro" id="IPR022099">
    <property type="entry name" value="DUF3638"/>
</dbReference>
<evidence type="ECO:0000259" key="10">
    <source>
        <dbReference type="Pfam" id="PF20255"/>
    </source>
</evidence>
<dbReference type="EMBL" id="GL385396">
    <property type="protein sequence ID" value="EJT79972.1"/>
    <property type="molecule type" value="Genomic_DNA"/>
</dbReference>
<reference evidence="11" key="2">
    <citation type="submission" date="2010-07" db="EMBL/GenBank/DDBJ databases">
        <authorList>
            <consortium name="The Broad Institute Genome Sequencing Platform"/>
            <consortium name="Broad Institute Genome Sequencing Center for Infectious Disease"/>
            <person name="Ma L.-J."/>
            <person name="Dead R."/>
            <person name="Young S."/>
            <person name="Zeng Q."/>
            <person name="Koehrsen M."/>
            <person name="Alvarado L."/>
            <person name="Berlin A."/>
            <person name="Chapman S.B."/>
            <person name="Chen Z."/>
            <person name="Freedman E."/>
            <person name="Gellesch M."/>
            <person name="Goldberg J."/>
            <person name="Griggs A."/>
            <person name="Gujja S."/>
            <person name="Heilman E.R."/>
            <person name="Heiman D."/>
            <person name="Hepburn T."/>
            <person name="Howarth C."/>
            <person name="Jen D."/>
            <person name="Larson L."/>
            <person name="Mehta T."/>
            <person name="Neiman D."/>
            <person name="Pearson M."/>
            <person name="Roberts A."/>
            <person name="Saif S."/>
            <person name="Shea T."/>
            <person name="Shenoy N."/>
            <person name="Sisk P."/>
            <person name="Stolte C."/>
            <person name="Sykes S."/>
            <person name="Walk T."/>
            <person name="White J."/>
            <person name="Yandava C."/>
            <person name="Haas B."/>
            <person name="Nusbaum C."/>
            <person name="Birren B."/>
        </authorList>
    </citation>
    <scope>NUCLEOTIDE SEQUENCE</scope>
    <source>
        <strain evidence="11">R3-111a-1</strain>
    </source>
</reference>
<evidence type="ECO:0000256" key="5">
    <source>
        <dbReference type="ARBA" id="ARBA00022801"/>
    </source>
</evidence>
<evidence type="ECO:0000256" key="1">
    <source>
        <dbReference type="ARBA" id="ARBA00000707"/>
    </source>
</evidence>
<protein>
    <recommendedName>
        <fullName evidence="2">ubiquitinyl hydrolase 1</fullName>
        <ecNumber evidence="2">3.4.19.12</ecNumber>
    </recommendedName>
</protein>
<dbReference type="Proteomes" id="UP000006039">
    <property type="component" value="Unassembled WGS sequence"/>
</dbReference>
<dbReference type="VEuPathDB" id="FungiDB:GGTG_05054"/>
<keyword evidence="4" id="KW-0833">Ubl conjugation pathway</keyword>
<keyword evidence="6" id="KW-0788">Thiol protease</keyword>
<sequence length="3131" mass="349833">MDVLSVFNHLVLPARVPGKPDEDTWRVSDDVLARISNACYKATAHARPAWSVAFQAVQVSLDACYDLNELGRLDRTRMLAHFCSLSPGNVLVLHIAPQNAALLIWIQVRNGNHQVVFEAFEASPTTTAVLAAPRALEWDFPGRSCRLSLEAFQDPSFQLSLATFLEQASMESLNSLSAQITKAGISVAEERDTSDPALITQMLMSILEAVGEARQPNLLRKHVRDDVNMVDAKLPWRRLPFWLVLRIAARRQLGLGLGESEGRFAYKCLIAILLARLLRDSAGPLPPDMPIILRAKLCRRMAKLQMDLKQMQPSSVEDCTALLSSVDLLVQEAVREATTQVNKAWAAFKSKTQRFTPMLPRYADEGSLRLSLPNSGAYLDSLLKFQVPSRAVFASLDLPRPLDTAIQQAQDFTDKAFALAALDSGKNGAADIASYSSGEEKCRELARLIDEVFKRASVLYDGDPVLQSFKVLTIFSLWIQLDAAAIAVCPLLKKYAPVFEPKLLDALQLPNLSDMRRLQEMQIYLDRRISEALRGNIFQVNNHSCLGAKYSAQSSAVQALGESVQAASDYEEQMKEVEWASVCNKYDEHTSEYHCMICQCSFDEYGERDVRGCTKCWHWRARKRLGIHVFEAYLPDTEPARAIALFELGIPAYLATYRDTTWRVLRSLAHPSRIGTPGEAAKLLSATPLGQYMCDRTQKQKITLASRVKCFTDTHYSFIGGKVPMEKVILPLAARFELYDQDSKTWVGELAKQLTLEHLCGVHVPRTLRSTVLPPARHPAPQIAGPSSYEVQANSNQCPAEVSGQEFAAHQELLSGTTRRWIQILVQLGSSSLNFSSQETVKLLSQLAVQAGPRLGGDVLRQAHVSFREPGFVERLLDCVQKRLGSILKNWREHQCMELLITLTLRIFQLAPDATERRRAQGLLDTAREATLSWTVQLGEQVRSTKDAAVVQRASGYCLWAGLLCRRTFAAYVDPAHTVYTLSPEQLAHWVQGSVALQESIRVDIDQLPHMEKHALLRDAMTAFRLVPLLRRSVEAHPAAVGRGIDASWSGAPVAGDAPINGDIISAWDSVASHDRWIVGVITDPKDGNGQRILGHPQVVHYNFVEGHLLVNGKTQGKLPREICDNPDVKTLFGDKHLLTYPFLGGKMTHRLVTREHGQEVHFGLDREKNVVIQSISKQSRLQFVPSRIFAGPDSSFDLPSELVEGCVHWLNLGTRCLEVRRAPDIWRKRPRDWVVDVDNRRALRGKVTLVDPRSAVFASVERILAHFETPEALTVYQPATGRLMVALRRLDLAFGVNKSGRLECEELGAEIDPDQNAGTWYGLASKIVVRDVATQERSVLVPLGIPAWRRFGMHVEVRMKGATEYGRFGIDTLLGRLTCAPEPKLLFVKAVCHALTSFCLPDPLTKRTGTEEALAILASGIVQPWTPINANLKSSFECFEKMLPRRQYYPPKLKRLQQVVWNDHLTTTIQHDGYRDLLRDIIEKSNRLGDFAAVHTAHDSSLSQPATPLDRRGELQRRLYERPFFDVNGTGDNKAGRNNTIRYTPRDRVKTPRAEKVFQAARLVVRRCEGLHMNSTLASILETWDQSSPIGGFQPRSKGVSTASNTPLLDQIEGSIQEKWGYIVQFCQAADVKQHQGTLLFRLGLLAFGPVDMDIVHSLAAFACISSLKQMQPPDRTQFTDFPSRGKPSSKELNKLVMSACSTWRGSHYQERGFREVVDSVGRTVEQHNALCERETEQFSRRLLGQWPAPSDMLSTDDCAQEVLDLGLALEKIAAEWERRRDNDALEGFVNRVQAILDSCQSSLDGARLAKWTGKKNPHLPVSHRDVVPFSARDLVLKPGPLLRPFSMRPARLAASNTGPTAVNAPSVPSTTAETAELRAILNNFTTAGDELRKGYGNDLLQSLQALEDGVGQTPHSSHNDPKAPTAAGLDRCIERLRHVVADDLSQLADAFAANDTRSPWLRLGAMWPCIETPMVVLPLLRSASCLNTNGCDPSMKKALVHYGLNLTALQQLERMRRALRRDNTPALDDELRNPGHQNWSPHREATDWLLLEIDGDLLIRSEQVDVARAIIAPISGQNSVLQMNMGKGKTSVIVPMVVAALADGKTLARLIVPKALLMATAQVAQARLGGLVGREIRHIPFSRKTKTSPDMLDLYAKLHLDAGKMRGVILTSHEHILSFKLGAWQHLADGKTEEAAQMSKIQLWLDRKSRDVLDECDFTLSVKTQLNYPGGHRTHVDGQPFRWQAAEALLDMVADHVPALRRQHPAGMDVLGLESPASFPMMRFLRREAEDATIKLVVDSICGGSCPFIRPTDSALASPAGAQIQAIRRLLTEEEFCDETFAQAVSAFEDEQTSTQKLLVVRGQLTNKILLTCLGKRWNVQYGLHPLRDPLAVPFEAKGIPSEHAEFGHPDVAIMLTCLAFYYKGLTEPQLLQSLQHVLQSADPAQQYEAWITGSNRLPESLRHWNAINTEDGAQIEELWTHLSHSLVAVNYYLDHFVFPPHAKQFEVKLQASGWDIPLLLNQKMNTARTTGFSGTNDNRTMLPLTIKQDDLPSLRQTSAEVLTYLLQERNRGYRVTVDDFDRNRLNETGLLRRLKEWGIRILIDAGAYILEIDNKTLAQTWLKEDSAAKAAIYFGQDDRAWVHYRDEGKEDSPLLATRFADDLNGCLVYLDEAHTRGVDLKLPADACGALTLALGQTKDFTMQAAMRLRQLRTTQSVVFLAPPDVDQSIRNHCSVPPRIIMDSSHVISWLLEQTCRGLEDLQSLYVSQGVDFCRRTDAEWRYHQDTAEGLGAPEQQRSKLLAVIQKPERQTLERLYGGKGRTESSSLPPNISDARLRAFMDRLAGFNVRHSANLDALQEVEQEQEQEVQVQVEQVSHVQRPARYTPLVFPGLRLEIEQFVRTGVLPRSRGAYEHAFAYVGRTSVGRKFGVRETGSKLFVSAEHGRTVKLASGTGKTDVADNFLRPVKWILWSPSTETALVVIPEEAERIIPILRLTIAAGKPPVHMLSYAAPTTKAMLPFNKFQYYTLPQLPSGHTFPQWFGFEVGILAGRLYVDADEWDALREFVRPTAAELVDQEAKLSTFAHDPATFVREWLALRHPTQNILHTPMGYICMGRSLEQSPWNSVDH</sequence>
<keyword evidence="13" id="KW-1185">Reference proteome</keyword>
<dbReference type="EC" id="3.4.19.12" evidence="2"/>
<name>J3NUU8_GAET3</name>
<reference evidence="13" key="1">
    <citation type="submission" date="2010-07" db="EMBL/GenBank/DDBJ databases">
        <title>The genome sequence of Gaeumannomyces graminis var. tritici strain R3-111a-1.</title>
        <authorList>
            <consortium name="The Broad Institute Genome Sequencing Platform"/>
            <person name="Ma L.-J."/>
            <person name="Dead R."/>
            <person name="Young S."/>
            <person name="Zeng Q."/>
            <person name="Koehrsen M."/>
            <person name="Alvarado L."/>
            <person name="Berlin A."/>
            <person name="Chapman S.B."/>
            <person name="Chen Z."/>
            <person name="Freedman E."/>
            <person name="Gellesch M."/>
            <person name="Goldberg J."/>
            <person name="Griggs A."/>
            <person name="Gujja S."/>
            <person name="Heilman E.R."/>
            <person name="Heiman D."/>
            <person name="Hepburn T."/>
            <person name="Howarth C."/>
            <person name="Jen D."/>
            <person name="Larson L."/>
            <person name="Mehta T."/>
            <person name="Neiman D."/>
            <person name="Pearson M."/>
            <person name="Roberts A."/>
            <person name="Saif S."/>
            <person name="Shea T."/>
            <person name="Shenoy N."/>
            <person name="Sisk P."/>
            <person name="Stolte C."/>
            <person name="Sykes S."/>
            <person name="Walk T."/>
            <person name="White J."/>
            <person name="Yandava C."/>
            <person name="Haas B."/>
            <person name="Nusbaum C."/>
            <person name="Birren B."/>
        </authorList>
    </citation>
    <scope>NUCLEOTIDE SEQUENCE [LARGE SCALE GENOMIC DNA]</scope>
    <source>
        <strain evidence="13">R3-111a-1</strain>
    </source>
</reference>
<dbReference type="EnsemblFungi" id="EJT79972">
    <property type="protein sequence ID" value="EJT79972"/>
    <property type="gene ID" value="GGTG_05054"/>
</dbReference>
<dbReference type="PANTHER" id="PTHR13367:SF33">
    <property type="entry name" value="P-LOOP CONTAINING NUCLEOSIDE TRIPHOSPHATE HYDROLASE PROTEIN"/>
    <property type="match status" value="1"/>
</dbReference>
<evidence type="ECO:0000256" key="3">
    <source>
        <dbReference type="ARBA" id="ARBA00022670"/>
    </source>
</evidence>
<feature type="coiled-coil region" evidence="7">
    <location>
        <begin position="2850"/>
        <end position="2877"/>
    </location>
</feature>
<evidence type="ECO:0000256" key="6">
    <source>
        <dbReference type="ARBA" id="ARBA00022807"/>
    </source>
</evidence>
<accession>J3NUU8</accession>
<evidence type="ECO:0000256" key="4">
    <source>
        <dbReference type="ARBA" id="ARBA00022786"/>
    </source>
</evidence>
<dbReference type="InterPro" id="IPR022105">
    <property type="entry name" value="DUF3645"/>
</dbReference>
<dbReference type="GeneID" id="20345512"/>
<keyword evidence="5" id="KW-0378">Hydrolase</keyword>
<dbReference type="OrthoDB" id="3182339at2759"/>
<feature type="domain" description="DUF3645" evidence="9">
    <location>
        <begin position="2387"/>
        <end position="2419"/>
    </location>
</feature>
<evidence type="ECO:0000259" key="9">
    <source>
        <dbReference type="Pfam" id="PF12359"/>
    </source>
</evidence>
<evidence type="ECO:0000313" key="11">
    <source>
        <dbReference type="EMBL" id="EJT79972.1"/>
    </source>
</evidence>
<dbReference type="PANTHER" id="PTHR13367">
    <property type="entry name" value="UBIQUITIN THIOESTERASE"/>
    <property type="match status" value="1"/>
</dbReference>
<reference evidence="12" key="5">
    <citation type="submission" date="2018-04" db="UniProtKB">
        <authorList>
            <consortium name="EnsemblFungi"/>
        </authorList>
    </citation>
    <scope>IDENTIFICATION</scope>
    <source>
        <strain evidence="12">R3-111a-1</strain>
    </source>
</reference>
<evidence type="ECO:0000256" key="7">
    <source>
        <dbReference type="SAM" id="Coils"/>
    </source>
</evidence>
<dbReference type="RefSeq" id="XP_009221117.1">
    <property type="nucleotide sequence ID" value="XM_009222853.1"/>
</dbReference>
<evidence type="ECO:0000256" key="2">
    <source>
        <dbReference type="ARBA" id="ARBA00012759"/>
    </source>
</evidence>
<keyword evidence="7" id="KW-0175">Coiled coil</keyword>
<dbReference type="GO" id="GO:0006508">
    <property type="term" value="P:proteolysis"/>
    <property type="evidence" value="ECO:0007669"/>
    <property type="project" value="UniProtKB-KW"/>
</dbReference>
<proteinExistence type="predicted"/>
<organism evidence="11">
    <name type="scientific">Gaeumannomyces tritici (strain R3-111a-1)</name>
    <name type="common">Wheat and barley take-all root rot fungus</name>
    <name type="synonym">Gaeumannomyces graminis var. tritici</name>
    <dbReference type="NCBI Taxonomy" id="644352"/>
    <lineage>
        <taxon>Eukaryota</taxon>
        <taxon>Fungi</taxon>
        <taxon>Dikarya</taxon>
        <taxon>Ascomycota</taxon>
        <taxon>Pezizomycotina</taxon>
        <taxon>Sordariomycetes</taxon>
        <taxon>Sordariomycetidae</taxon>
        <taxon>Magnaporthales</taxon>
        <taxon>Magnaporthaceae</taxon>
        <taxon>Gaeumannomyces</taxon>
    </lineage>
</organism>
<dbReference type="InterPro" id="IPR027417">
    <property type="entry name" value="P-loop_NTPase"/>
</dbReference>
<dbReference type="InterPro" id="IPR046541">
    <property type="entry name" value="DUF6606"/>
</dbReference>
<dbReference type="SUPFAM" id="SSF52540">
    <property type="entry name" value="P-loop containing nucleoside triphosphate hydrolases"/>
    <property type="match status" value="1"/>
</dbReference>
<evidence type="ECO:0000313" key="12">
    <source>
        <dbReference type="EnsemblFungi" id="EJT79972"/>
    </source>
</evidence>
<dbReference type="Pfam" id="PF12359">
    <property type="entry name" value="DUF3645"/>
    <property type="match status" value="1"/>
</dbReference>
<feature type="domain" description="DUF3638" evidence="8">
    <location>
        <begin position="2038"/>
        <end position="2262"/>
    </location>
</feature>
<dbReference type="eggNOG" id="ENOG502QUFK">
    <property type="taxonomic scope" value="Eukaryota"/>
</dbReference>
<reference evidence="12" key="4">
    <citation type="journal article" date="2015" name="G3 (Bethesda)">
        <title>Genome sequences of three phytopathogenic species of the Magnaporthaceae family of fungi.</title>
        <authorList>
            <person name="Okagaki L.H."/>
            <person name="Nunes C.C."/>
            <person name="Sailsbery J."/>
            <person name="Clay B."/>
            <person name="Brown D."/>
            <person name="John T."/>
            <person name="Oh Y."/>
            <person name="Young N."/>
            <person name="Fitzgerald M."/>
            <person name="Haas B.J."/>
            <person name="Zeng Q."/>
            <person name="Young S."/>
            <person name="Adiconis X."/>
            <person name="Fan L."/>
            <person name="Levin J.Z."/>
            <person name="Mitchell T.K."/>
            <person name="Okubara P.A."/>
            <person name="Farman M.L."/>
            <person name="Kohn L.M."/>
            <person name="Birren B."/>
            <person name="Ma L.-J."/>
            <person name="Dean R.A."/>
        </authorList>
    </citation>
    <scope>NUCLEOTIDE SEQUENCE</scope>
    <source>
        <strain evidence="12">R3-111a-1</strain>
    </source>
</reference>
<dbReference type="InterPro" id="IPR051346">
    <property type="entry name" value="OTU_Deubiquitinase"/>
</dbReference>
<comment type="catalytic activity">
    <reaction evidence="1">
        <text>Thiol-dependent hydrolysis of ester, thioester, amide, peptide and isopeptide bonds formed by the C-terminal Gly of ubiquitin (a 76-residue protein attached to proteins as an intracellular targeting signal).</text>
        <dbReference type="EC" id="3.4.19.12"/>
    </reaction>
</comment>
<keyword evidence="3" id="KW-0645">Protease</keyword>
<evidence type="ECO:0000313" key="13">
    <source>
        <dbReference type="Proteomes" id="UP000006039"/>
    </source>
</evidence>
<dbReference type="HOGENOM" id="CLU_000211_1_0_1"/>
<dbReference type="Pfam" id="PF20255">
    <property type="entry name" value="DUF6606"/>
    <property type="match status" value="1"/>
</dbReference>
<dbReference type="STRING" id="644352.J3NUU8"/>
<evidence type="ECO:0000259" key="8">
    <source>
        <dbReference type="Pfam" id="PF12340"/>
    </source>
</evidence>
<dbReference type="Pfam" id="PF12340">
    <property type="entry name" value="DUF3638"/>
    <property type="match status" value="1"/>
</dbReference>
<dbReference type="GO" id="GO:0004843">
    <property type="term" value="F:cysteine-type deubiquitinase activity"/>
    <property type="evidence" value="ECO:0007669"/>
    <property type="project" value="UniProtKB-EC"/>
</dbReference>
<reference evidence="11" key="3">
    <citation type="submission" date="2010-09" db="EMBL/GenBank/DDBJ databases">
        <title>Annotation of Gaeumannomyces graminis var. tritici R3-111a-1.</title>
        <authorList>
            <consortium name="The Broad Institute Genome Sequencing Platform"/>
            <person name="Ma L.-J."/>
            <person name="Dead R."/>
            <person name="Young S.K."/>
            <person name="Zeng Q."/>
            <person name="Gargeya S."/>
            <person name="Fitzgerald M."/>
            <person name="Haas B."/>
            <person name="Abouelleil A."/>
            <person name="Alvarado L."/>
            <person name="Arachchi H.M."/>
            <person name="Berlin A."/>
            <person name="Brown A."/>
            <person name="Chapman S.B."/>
            <person name="Chen Z."/>
            <person name="Dunbar C."/>
            <person name="Freedman E."/>
            <person name="Gearin G."/>
            <person name="Gellesch M."/>
            <person name="Goldberg J."/>
            <person name="Griggs A."/>
            <person name="Gujja S."/>
            <person name="Heiman D."/>
            <person name="Howarth C."/>
            <person name="Larson L."/>
            <person name="Lui A."/>
            <person name="MacDonald P.J.P."/>
            <person name="Mehta T."/>
            <person name="Montmayeur A."/>
            <person name="Murphy C."/>
            <person name="Neiman D."/>
            <person name="Pearson M."/>
            <person name="Priest M."/>
            <person name="Roberts A."/>
            <person name="Saif S."/>
            <person name="Shea T."/>
            <person name="Shenoy N."/>
            <person name="Sisk P."/>
            <person name="Stolte C."/>
            <person name="Sykes S."/>
            <person name="Yandava C."/>
            <person name="Wortman J."/>
            <person name="Nusbaum C."/>
            <person name="Birren B."/>
        </authorList>
    </citation>
    <scope>NUCLEOTIDE SEQUENCE</scope>
    <source>
        <strain evidence="11">R3-111a-1</strain>
    </source>
</reference>
<gene>
    <name evidence="12" type="primary">20345512</name>
    <name evidence="11" type="ORF">GGTG_05054</name>
</gene>
<feature type="domain" description="DUF6606" evidence="10">
    <location>
        <begin position="6"/>
        <end position="279"/>
    </location>
</feature>